<comment type="similarity">
    <text evidence="4">Belongs to the DNA polymerase type-B-like family.</text>
</comment>
<dbReference type="Pfam" id="PF00098">
    <property type="entry name" value="zf-CCHC"/>
    <property type="match status" value="2"/>
</dbReference>
<evidence type="ECO:0000256" key="18">
    <source>
        <dbReference type="SAM" id="MobiDB-lite"/>
    </source>
</evidence>
<dbReference type="GO" id="GO:0003676">
    <property type="term" value="F:nucleic acid binding"/>
    <property type="evidence" value="ECO:0007669"/>
    <property type="project" value="InterPro"/>
</dbReference>
<dbReference type="GO" id="GO:0005829">
    <property type="term" value="C:cytosol"/>
    <property type="evidence" value="ECO:0007669"/>
    <property type="project" value="UniProtKB-ARBA"/>
</dbReference>
<dbReference type="Pfam" id="PF03828">
    <property type="entry name" value="PAP_assoc"/>
    <property type="match status" value="2"/>
</dbReference>
<dbReference type="Gene3D" id="4.10.60.10">
    <property type="entry name" value="Zinc finger, CCHC-type"/>
    <property type="match status" value="1"/>
</dbReference>
<keyword evidence="6" id="KW-0963">Cytoplasm</keyword>
<dbReference type="Gene3D" id="3.30.460.10">
    <property type="entry name" value="Beta Polymerase, domain 2"/>
    <property type="match status" value="2"/>
</dbReference>
<dbReference type="GeneTree" id="ENSGT00940000156988"/>
<keyword evidence="14" id="KW-0460">Magnesium</keyword>
<evidence type="ECO:0000256" key="5">
    <source>
        <dbReference type="ARBA" id="ARBA00012472"/>
    </source>
</evidence>
<dbReference type="InterPro" id="IPR001878">
    <property type="entry name" value="Znf_CCHC"/>
</dbReference>
<evidence type="ECO:0000256" key="9">
    <source>
        <dbReference type="ARBA" id="ARBA00022695"/>
    </source>
</evidence>
<feature type="region of interest" description="Disordered" evidence="18">
    <location>
        <begin position="96"/>
        <end position="134"/>
    </location>
</feature>
<organism evidence="20 21">
    <name type="scientific">Ursus americanus</name>
    <name type="common">American black bear</name>
    <name type="synonym">Euarctos americanus</name>
    <dbReference type="NCBI Taxonomy" id="9643"/>
    <lineage>
        <taxon>Eukaryota</taxon>
        <taxon>Metazoa</taxon>
        <taxon>Chordata</taxon>
        <taxon>Craniata</taxon>
        <taxon>Vertebrata</taxon>
        <taxon>Euteleostomi</taxon>
        <taxon>Mammalia</taxon>
        <taxon>Eutheria</taxon>
        <taxon>Laurasiatheria</taxon>
        <taxon>Carnivora</taxon>
        <taxon>Caniformia</taxon>
        <taxon>Ursidae</taxon>
        <taxon>Ursus</taxon>
    </lineage>
</organism>
<dbReference type="PANTHER" id="PTHR12271">
    <property type="entry name" value="POLY A POLYMERASE CID PAP -RELATED"/>
    <property type="match status" value="1"/>
</dbReference>
<evidence type="ECO:0000256" key="11">
    <source>
        <dbReference type="ARBA" id="ARBA00022737"/>
    </source>
</evidence>
<dbReference type="GO" id="GO:0050265">
    <property type="term" value="F:RNA uridylyltransferase activity"/>
    <property type="evidence" value="ECO:0007669"/>
    <property type="project" value="UniProtKB-EC"/>
</dbReference>
<evidence type="ECO:0000256" key="4">
    <source>
        <dbReference type="ARBA" id="ARBA00008593"/>
    </source>
</evidence>
<dbReference type="PROSITE" id="PS50158">
    <property type="entry name" value="ZF_CCHC"/>
    <property type="match status" value="3"/>
</dbReference>
<evidence type="ECO:0000256" key="10">
    <source>
        <dbReference type="ARBA" id="ARBA00022723"/>
    </source>
</evidence>
<dbReference type="FunFam" id="3.30.460.10:FF:000005">
    <property type="entry name" value="terminal uridylyltransferase 4 isoform X1"/>
    <property type="match status" value="1"/>
</dbReference>
<keyword evidence="13" id="KW-0862">Zinc</keyword>
<dbReference type="SUPFAM" id="SSF81301">
    <property type="entry name" value="Nucleotidyltransferase"/>
    <property type="match status" value="2"/>
</dbReference>
<dbReference type="Gene3D" id="1.10.1410.10">
    <property type="match status" value="2"/>
</dbReference>
<evidence type="ECO:0000313" key="20">
    <source>
        <dbReference type="Ensembl" id="ENSUAMP00000002167.1"/>
    </source>
</evidence>
<dbReference type="InterPro" id="IPR045100">
    <property type="entry name" value="TUT4/7_NTP_transf"/>
</dbReference>
<evidence type="ECO:0000256" key="2">
    <source>
        <dbReference type="ARBA" id="ARBA00001946"/>
    </source>
</evidence>
<dbReference type="Proteomes" id="UP000291022">
    <property type="component" value="Unassembled WGS sequence"/>
</dbReference>
<comment type="cofactor">
    <cofactor evidence="2">
        <name>Mg(2+)</name>
        <dbReference type="ChEBI" id="CHEBI:18420"/>
    </cofactor>
</comment>
<feature type="compositionally biased region" description="Low complexity" evidence="18">
    <location>
        <begin position="1297"/>
        <end position="1321"/>
    </location>
</feature>
<keyword evidence="8" id="KW-0808">Transferase</keyword>
<keyword evidence="9" id="KW-0548">Nucleotidyltransferase</keyword>
<dbReference type="SMART" id="SM00343">
    <property type="entry name" value="ZnF_C2HC"/>
    <property type="match status" value="3"/>
</dbReference>
<comment type="catalytic activity">
    <reaction evidence="16">
        <text>RNA(n) + UTP = RNA(n)-3'-uridine ribonucleotide + diphosphate</text>
        <dbReference type="Rhea" id="RHEA:14785"/>
        <dbReference type="Rhea" id="RHEA-COMP:14527"/>
        <dbReference type="Rhea" id="RHEA-COMP:17348"/>
        <dbReference type="ChEBI" id="CHEBI:33019"/>
        <dbReference type="ChEBI" id="CHEBI:46398"/>
        <dbReference type="ChEBI" id="CHEBI:140395"/>
        <dbReference type="ChEBI" id="CHEBI:173116"/>
        <dbReference type="EC" id="2.7.7.52"/>
    </reaction>
</comment>
<feature type="region of interest" description="Disordered" evidence="18">
    <location>
        <begin position="714"/>
        <end position="734"/>
    </location>
</feature>
<dbReference type="InterPro" id="IPR043519">
    <property type="entry name" value="NT_sf"/>
</dbReference>
<reference evidence="21" key="1">
    <citation type="submission" date="2016-06" db="EMBL/GenBank/DDBJ databases">
        <title>De novo assembly and RNA-Seq shows season-dependent expression and editing in black bear kidneys.</title>
        <authorList>
            <person name="Korstanje R."/>
            <person name="Srivastava A."/>
            <person name="Sarsani V.K."/>
            <person name="Sheehan S.M."/>
            <person name="Seger R.L."/>
            <person name="Barter M.E."/>
            <person name="Lindqvist C."/>
            <person name="Brody L.C."/>
            <person name="Mullikin J.C."/>
        </authorList>
    </citation>
    <scope>NUCLEOTIDE SEQUENCE [LARGE SCALE GENOMIC DNA]</scope>
</reference>
<evidence type="ECO:0000256" key="13">
    <source>
        <dbReference type="ARBA" id="ARBA00022833"/>
    </source>
</evidence>
<dbReference type="PANTHER" id="PTHR12271:SF49">
    <property type="entry name" value="TERMINAL URIDYLYLTRANSFERASE 4"/>
    <property type="match status" value="1"/>
</dbReference>
<evidence type="ECO:0000313" key="21">
    <source>
        <dbReference type="Proteomes" id="UP000291022"/>
    </source>
</evidence>
<sequence>MEDSKTSTNENHEPKKNAWALSEESKAVKVLSNQTLKARNDKSIKEIGTSSPNKNSSKKNKQNDICIEKTEVKSCKVNAANIASPKDLGLVLRDQSHCKTKKSPNSPVKAEKVPVSQAKAEKLPKSPNSPVKTEKTLSLQATATEKALTWCSESQSYLSLDRLEEQDRHLTHEINDDSNKENSSEMEYLENATVIDESALTPEQRLGLKQAEERLERDHIFRLEKRSPEYTNCRYLCKLCLIHIENIQGAHKHIKEKRHKKNILEKQEESELRSLPPPTPAHLAALSVAVIELAKEHGITDDDLRVRQEIVEEMSKVITTFLPECSLRLYGSSLTKFALKNSDVNIDIKFPPRVILYIDVESDFHAKVPVVVCKDRKSGLLCRVSAGNDMACLTTDLLAALGKLEPVFTPLVLAFRYWAKLCYIDSQTDGGIPSYCFALMVMFFLQQRKPPLLPCLLGSWIEGFDPKRMDDFQLKGIVEEKFVKWEYNSSSATEKNSIAEENKAKADQPKDDTKKTETDNQSNAMKEKHGKSPLTLGTPNQVSLGQLWLELLKFYTLDFALEEYVICVRIQDILTRENKNWPKRRIAIEDPFSVKRNVARSLNSQLVYEYVVERFRAAYRYFACPQRKGGNKSTVNSMKKEKGKISNKKPVKSENMASSCCILLGESTEKINAERGQPDKYDEMECTSQRCITEDDSLLVNELDLAELGQESCLSTGEGSELEPKSNKKQDDLAPSETCLKKELSQCNCIDYKSPDPDESVGTDCRSNIQTESSHQNVSTDTSATSCNCKATEDASDLNDDDNHPTQELYYVFDKFILTSGKPPTIVCSICKKDGHSKNDCPEDFRKIDLKPLPPMTNRFREILDLVCKRCFDELSPPFSEQHNREQILIGLEKFIQKEYDEKARLCLFGSSKNGFGFRDSDLDICMTLEGHENAEKLNCKEIIENLAKILKRHPGLRNILPITTAKVPIVKFEHRRSGLEGDISLYNTLAQHNTRMLATYAAIDPRVQYLGYTMKVFAKRCDIGDASRGSLSSYAYILMVLYFLQQRKPPVIPVLQEIFDGKQIPQRMVDGWNAFFFDKTEELKKRLPSLGKNTETLGELWLGLLRFYTEEFDFKEYVISIRQKKLLTTFEKQWTSKCIAIEDPFDLNHNLGAGVSRKMTNFIMKAFINGRKLFGTPFYPLIGREAEYFFDSRVLTDGELAPNDRCCRVCGKIGHYMKDCPKRRRLEKDSRDLVDPRDLHDTREFRDPRDLRCFICGDAGHVRRECPEVKLARQRNSSVAAAQLVRSLVNAQQVAGSAQQQGDQSIRARQSSECSDSPSYSPQPQPFPQNSSQSAAITQSPSQPGSQPKLGPPQQGTQPPHQVQMPMYNFPQSPPAQYSPMHNMGLLPMHPLQIPAPSWPIHGPVIHSAPGSAPSNIGLNDPSIIFAQPAARPVAIPNSSHDGHWPRTVAPNSLVNNGTVGNSEPGFPGLNPPIPWEHAPRPHFPLVPASWPYGLHQNFMHQGNARFQPNKPFYTQAGLPMHSNQPILLSQGYPYLNVSYIQQKK</sequence>
<feature type="region of interest" description="Disordered" evidence="18">
    <location>
        <begin position="1297"/>
        <end position="1377"/>
    </location>
</feature>
<evidence type="ECO:0000256" key="17">
    <source>
        <dbReference type="PROSITE-ProRule" id="PRU00047"/>
    </source>
</evidence>
<accession>A0A452QCX7</accession>
<evidence type="ECO:0000256" key="6">
    <source>
        <dbReference type="ARBA" id="ARBA00022490"/>
    </source>
</evidence>
<feature type="compositionally biased region" description="Basic and acidic residues" evidence="18">
    <location>
        <begin position="722"/>
        <end position="732"/>
    </location>
</feature>
<keyword evidence="7" id="KW-0597">Phosphoprotein</keyword>
<dbReference type="InterPro" id="IPR002058">
    <property type="entry name" value="PAP_assoc"/>
</dbReference>
<keyword evidence="12 17" id="KW-0863">Zinc-finger</keyword>
<reference evidence="20" key="3">
    <citation type="submission" date="2025-09" db="UniProtKB">
        <authorList>
            <consortium name="Ensembl"/>
        </authorList>
    </citation>
    <scope>IDENTIFICATION</scope>
</reference>
<protein>
    <recommendedName>
        <fullName evidence="5">RNA uridylyltransferase</fullName>
        <ecNumber evidence="5">2.7.7.52</ecNumber>
    </recommendedName>
</protein>
<feature type="region of interest" description="Disordered" evidence="18">
    <location>
        <begin position="496"/>
        <end position="537"/>
    </location>
</feature>
<evidence type="ECO:0000256" key="12">
    <source>
        <dbReference type="ARBA" id="ARBA00022771"/>
    </source>
</evidence>
<evidence type="ECO:0000256" key="16">
    <source>
        <dbReference type="ARBA" id="ARBA00049105"/>
    </source>
</evidence>
<dbReference type="GO" id="GO:0061157">
    <property type="term" value="P:mRNA destabilization"/>
    <property type="evidence" value="ECO:0007669"/>
    <property type="project" value="UniProtKB-ARBA"/>
</dbReference>
<dbReference type="CDD" id="cd05402">
    <property type="entry name" value="NT_PAP_TUTase"/>
    <property type="match status" value="2"/>
</dbReference>
<dbReference type="SUPFAM" id="SSF57756">
    <property type="entry name" value="Retrovirus zinc finger-like domains"/>
    <property type="match status" value="2"/>
</dbReference>
<keyword evidence="21" id="KW-1185">Reference proteome</keyword>
<gene>
    <name evidence="20" type="primary">TUT4</name>
</gene>
<dbReference type="SUPFAM" id="SSF81631">
    <property type="entry name" value="PAP/OAS1 substrate-binding domain"/>
    <property type="match status" value="2"/>
</dbReference>
<feature type="domain" description="CCHC-type" evidence="19">
    <location>
        <begin position="1208"/>
        <end position="1223"/>
    </location>
</feature>
<dbReference type="Pfam" id="PF19088">
    <property type="entry name" value="TUTase"/>
    <property type="match status" value="1"/>
</dbReference>
<evidence type="ECO:0000256" key="8">
    <source>
        <dbReference type="ARBA" id="ARBA00022679"/>
    </source>
</evidence>
<comment type="cofactor">
    <cofactor evidence="1">
        <name>Mn(2+)</name>
        <dbReference type="ChEBI" id="CHEBI:29035"/>
    </cofactor>
</comment>
<keyword evidence="15" id="KW-0464">Manganese</keyword>
<dbReference type="GO" id="GO:0008270">
    <property type="term" value="F:zinc ion binding"/>
    <property type="evidence" value="ECO:0007669"/>
    <property type="project" value="UniProtKB-KW"/>
</dbReference>
<keyword evidence="11" id="KW-0677">Repeat</keyword>
<feature type="compositionally biased region" description="Low complexity" evidence="18">
    <location>
        <begin position="1348"/>
        <end position="1365"/>
    </location>
</feature>
<feature type="domain" description="CCHC-type" evidence="19">
    <location>
        <begin position="1253"/>
        <end position="1269"/>
    </location>
</feature>
<evidence type="ECO:0000259" key="19">
    <source>
        <dbReference type="PROSITE" id="PS50158"/>
    </source>
</evidence>
<reference evidence="20" key="2">
    <citation type="submission" date="2025-08" db="UniProtKB">
        <authorList>
            <consortium name="Ensembl"/>
        </authorList>
    </citation>
    <scope>IDENTIFICATION</scope>
</reference>
<dbReference type="GO" id="GO:0031123">
    <property type="term" value="P:RNA 3'-end processing"/>
    <property type="evidence" value="ECO:0007669"/>
    <property type="project" value="TreeGrafter"/>
</dbReference>
<feature type="compositionally biased region" description="Polar residues" evidence="18">
    <location>
        <begin position="1336"/>
        <end position="1347"/>
    </location>
</feature>
<dbReference type="Ensembl" id="ENSUAMT00000002472.1">
    <property type="protein sequence ID" value="ENSUAMP00000002167.1"/>
    <property type="gene ID" value="ENSUAMG00000000759.1"/>
</dbReference>
<proteinExistence type="inferred from homology"/>
<evidence type="ECO:0000256" key="15">
    <source>
        <dbReference type="ARBA" id="ARBA00023211"/>
    </source>
</evidence>
<evidence type="ECO:0000256" key="7">
    <source>
        <dbReference type="ARBA" id="ARBA00022553"/>
    </source>
</evidence>
<dbReference type="FunFam" id="1.10.1410.10:FF:000004">
    <property type="entry name" value="terminal uridylyltransferase 4 isoform X2"/>
    <property type="match status" value="1"/>
</dbReference>
<comment type="subcellular location">
    <subcellularLocation>
        <location evidence="3">Cytoplasm</location>
    </subcellularLocation>
</comment>
<feature type="region of interest" description="Disordered" evidence="18">
    <location>
        <begin position="1"/>
        <end position="63"/>
    </location>
</feature>
<dbReference type="EC" id="2.7.7.52" evidence="5"/>
<keyword evidence="10" id="KW-0479">Metal-binding</keyword>
<feature type="compositionally biased region" description="Basic and acidic residues" evidence="18">
    <location>
        <begin position="497"/>
        <end position="518"/>
    </location>
</feature>
<dbReference type="InterPro" id="IPR036875">
    <property type="entry name" value="Znf_CCHC_sf"/>
</dbReference>
<dbReference type="FunFam" id="1.10.1410.10:FF:000002">
    <property type="entry name" value="terminal uridylyltransferase 4 isoform X1"/>
    <property type="match status" value="1"/>
</dbReference>
<dbReference type="InterPro" id="IPR054708">
    <property type="entry name" value="MTPAP-like_central"/>
</dbReference>
<evidence type="ECO:0000256" key="3">
    <source>
        <dbReference type="ARBA" id="ARBA00004496"/>
    </source>
</evidence>
<dbReference type="Pfam" id="PF22600">
    <property type="entry name" value="MTPAP-like_central"/>
    <property type="match status" value="1"/>
</dbReference>
<name>A0A452QCX7_URSAM</name>
<evidence type="ECO:0000256" key="14">
    <source>
        <dbReference type="ARBA" id="ARBA00022842"/>
    </source>
</evidence>
<evidence type="ECO:0000256" key="1">
    <source>
        <dbReference type="ARBA" id="ARBA00001936"/>
    </source>
</evidence>
<feature type="domain" description="CCHC-type" evidence="19">
    <location>
        <begin position="828"/>
        <end position="843"/>
    </location>
</feature>